<dbReference type="CDD" id="cd19953">
    <property type="entry name" value="PDS5"/>
    <property type="match status" value="1"/>
</dbReference>
<comment type="pathway">
    <text evidence="2">Metabolic intermediate biosynthesis; 5-phospho-alpha-D-ribose 1-diphosphate biosynthesis; 5-phospho-alpha-D-ribose 1-diphosphate from D-ribose 5-phosphate (route I): step 1/1.</text>
</comment>
<dbReference type="GO" id="GO:0005524">
    <property type="term" value="F:ATP binding"/>
    <property type="evidence" value="ECO:0007669"/>
    <property type="project" value="UniProtKB-KW"/>
</dbReference>
<comment type="subunit">
    <text evidence="12">Homodimer. The active form is probably a hexamer composed of 3 homodimers.</text>
</comment>
<evidence type="ECO:0000256" key="2">
    <source>
        <dbReference type="ARBA" id="ARBA00004996"/>
    </source>
</evidence>
<feature type="compositionally biased region" description="Polar residues" evidence="14">
    <location>
        <begin position="1293"/>
        <end position="1302"/>
    </location>
</feature>
<evidence type="ECO:0000256" key="6">
    <source>
        <dbReference type="ARBA" id="ARBA00022723"/>
    </source>
</evidence>
<dbReference type="GO" id="GO:0002189">
    <property type="term" value="C:ribose phosphate diphosphokinase complex"/>
    <property type="evidence" value="ECO:0007669"/>
    <property type="project" value="TreeGrafter"/>
</dbReference>
<keyword evidence="6" id="KW-0479">Metal-binding</keyword>
<accession>A0A8T0EZ43</accession>
<organism evidence="16 17">
    <name type="scientific">Argiope bruennichi</name>
    <name type="common">Wasp spider</name>
    <name type="synonym">Aranea bruennichi</name>
    <dbReference type="NCBI Taxonomy" id="94029"/>
    <lineage>
        <taxon>Eukaryota</taxon>
        <taxon>Metazoa</taxon>
        <taxon>Ecdysozoa</taxon>
        <taxon>Arthropoda</taxon>
        <taxon>Chelicerata</taxon>
        <taxon>Arachnida</taxon>
        <taxon>Araneae</taxon>
        <taxon>Araneomorphae</taxon>
        <taxon>Entelegynae</taxon>
        <taxon>Araneoidea</taxon>
        <taxon>Araneidae</taxon>
        <taxon>Argiope</taxon>
    </lineage>
</organism>
<keyword evidence="11" id="KW-0460">Magnesium</keyword>
<dbReference type="Pfam" id="PF13793">
    <property type="entry name" value="Pribosyltran_N"/>
    <property type="match status" value="1"/>
</dbReference>
<evidence type="ECO:0000256" key="13">
    <source>
        <dbReference type="ARBA" id="ARBA00049535"/>
    </source>
</evidence>
<feature type="compositionally biased region" description="Low complexity" evidence="14">
    <location>
        <begin position="1219"/>
        <end position="1233"/>
    </location>
</feature>
<evidence type="ECO:0000256" key="1">
    <source>
        <dbReference type="ARBA" id="ARBA00003018"/>
    </source>
</evidence>
<feature type="compositionally biased region" description="Basic and acidic residues" evidence="14">
    <location>
        <begin position="1239"/>
        <end position="1275"/>
    </location>
</feature>
<keyword evidence="5" id="KW-0808">Transferase</keyword>
<dbReference type="InterPro" id="IPR029057">
    <property type="entry name" value="PRTase-like"/>
</dbReference>
<dbReference type="NCBIfam" id="NF002320">
    <property type="entry name" value="PRK01259.1"/>
    <property type="match status" value="1"/>
</dbReference>
<sequence>MPKASLKATPKIVYPTGVKEINNDLSTDDLVRRLKECAQSFQNMSQEDDNSAYIPLAMHLVSECFLEHPSKDVRLLIACCIADVFRVFAPDAPYKDPEQLKAIFYFFIEQLQGLEDPKDTIFKRYFYLLENLAWVKTFNICIELEENQQIFCKLFKLIFNIVNDNHSAKVKNFMLDMMCPLLLEADTITQPLLDIILDQIVEPKKTQNKNSYNLARDIIKRTHATLEPYVHAFFNNALILGKVDSILLNKLYDLIYELNAICPSMLVAVLPQLEFKLKSSVEKERLDVTKLLARMFSDRNSDLATQNKTLWSCFLGRFNDISCQVRIRCVQYAMHFLLNHPELRADITEQMKLRQHDPDETVRYEVVMAIISAAKKDFNSVTDELLDFVKERTLDKKFKIRKEALLGLAMLYKQHMSNPEIPESTKECISWIKNKVLHVYYQTALEDRLLVERILHTCLVPYQSPLEERMKKLYQLFCSVDEYAIKAFNELLKCQNTVRNYVKDVLEVLCQTTKPEGYEKLLASKIYVLAKTLPEPIKCQEYLKKFFGLLQNNNRLRSHMDTILKGSATCSEIEYSVKEVLKSLGLPVQTNSFYMIVKQMLERVAPVMIDLAGIKQLLNYIKDSLIGTGDIDIQLGLFNSAERGLTLLQILSSIFPGAFRNNYVFEELLNILRVEDGEILFHSRRLQPLLERFIENGTVKQAKHAVNCLNVMITNKERVFGQIIDRLKTSLTLQSEYFRTALVSLGHIALVCPDMFGMQIKSIVSKVVVKDLLMVDFEITRPDNAMWVDFDLLPEETKVKVEGMKMIVRWLLGLKSAAQSGVSTLRLLTTVILHRGDLMEKGHVSPAERSWLRLTAASCMLKLCQEPNYAEVITQEQFQVLALVINDECYEVRERFSQKLHKSLMLLKLPLDFMAIFTLGGLEKNKELKSQFKNFLLANINKRREYLKQNPLTTAKLYNYLPDYILPYAIYLLAHDPAYKKYDDLSTLMKLKDCLWFVMEPLMKHDNYSFSFFKRLLEAIKQTKDKQCPDDDIANLKLYAVSDLALSLVISKTTNFVVKEYPVEPTLPSKLYTEQDKSYINLKTYLPPELVVNPPKKSGLELEMLFANARTNARKSGNDSVAVDNNAGQGTSQIIYDPDNNMHENSMDSQDTENNSRNVLISEGEYVESSDLTELRNAQVVTVASISPAPTPPTTTKRPRGRPPRRQPAASTPAVVNPASSAVENESESVCENTPPNSVDKRKHDGDSQSDGDSEHKRQRAEEDTSEETRRKYQQYWDKHCPTRLQTKLIEASKSSPNCGQNKNDKSTRSDEQGARGTSHPELAKKVVDCLGISLGKAELKKFSNKETCVEIKESVRGEDVYIIQSGCGEVNDNLMELLIMINACKIASASRVTAVIPLFPYARQDKKDKDRKDMSRAPISAKLVANMLSVSGADHIITMDLHASQIQGFFDIPVDNLYAEPAVLKWIKENIPEWRNCIIVSPDAGGAKRVTALADHLNVEFALIHKERKKANEVSSMVLVGDVKDRIAILVDDMADTCGTICHAADRLLEAGAQKVYAILTHGIFSGSAISRINNAVFEAVVVTNSIPQDKHMAECSKIQCIDISMILAEAIRRTHNGESISYLFSHVPM</sequence>
<dbReference type="Pfam" id="PF14572">
    <property type="entry name" value="Pribosyl_synth"/>
    <property type="match status" value="1"/>
</dbReference>
<feature type="region of interest" description="Disordered" evidence="14">
    <location>
        <begin position="1183"/>
        <end position="1275"/>
    </location>
</feature>
<evidence type="ECO:0000313" key="16">
    <source>
        <dbReference type="EMBL" id="KAF8783021.1"/>
    </source>
</evidence>
<dbReference type="Proteomes" id="UP000807504">
    <property type="component" value="Unassembled WGS sequence"/>
</dbReference>
<evidence type="ECO:0000256" key="12">
    <source>
        <dbReference type="ARBA" id="ARBA00026067"/>
    </source>
</evidence>
<proteinExistence type="inferred from homology"/>
<dbReference type="GO" id="GO:0004749">
    <property type="term" value="F:ribose phosphate diphosphokinase activity"/>
    <property type="evidence" value="ECO:0007669"/>
    <property type="project" value="UniProtKB-EC"/>
</dbReference>
<dbReference type="InterPro" id="IPR000836">
    <property type="entry name" value="PRTase_dom"/>
</dbReference>
<evidence type="ECO:0000256" key="8">
    <source>
        <dbReference type="ARBA" id="ARBA00022741"/>
    </source>
</evidence>
<dbReference type="NCBIfam" id="TIGR01251">
    <property type="entry name" value="ribP_PPkin"/>
    <property type="match status" value="1"/>
</dbReference>
<keyword evidence="8" id="KW-0547">Nucleotide-binding</keyword>
<dbReference type="InterPro" id="IPR005946">
    <property type="entry name" value="Rib-P_diPkinase"/>
</dbReference>
<feature type="region of interest" description="Disordered" evidence="14">
    <location>
        <begin position="1113"/>
        <end position="1154"/>
    </location>
</feature>
<comment type="similarity">
    <text evidence="3">Belongs to the ribose-phosphate pyrophosphokinase family.</text>
</comment>
<feature type="domain" description="Ribose-phosphate pyrophosphokinase N-terminal" evidence="15">
    <location>
        <begin position="1317"/>
        <end position="1433"/>
    </location>
</feature>
<dbReference type="SMART" id="SM01400">
    <property type="entry name" value="Pribosyltran_N"/>
    <property type="match status" value="1"/>
</dbReference>
<evidence type="ECO:0000256" key="4">
    <source>
        <dbReference type="ARBA" id="ARBA00013247"/>
    </source>
</evidence>
<dbReference type="GO" id="GO:0005737">
    <property type="term" value="C:cytoplasm"/>
    <property type="evidence" value="ECO:0007669"/>
    <property type="project" value="TreeGrafter"/>
</dbReference>
<dbReference type="GO" id="GO:0016301">
    <property type="term" value="F:kinase activity"/>
    <property type="evidence" value="ECO:0007669"/>
    <property type="project" value="UniProtKB-KW"/>
</dbReference>
<evidence type="ECO:0000256" key="5">
    <source>
        <dbReference type="ARBA" id="ARBA00022679"/>
    </source>
</evidence>
<dbReference type="InterPro" id="IPR000842">
    <property type="entry name" value="PRib_PP_synth_CS"/>
</dbReference>
<evidence type="ECO:0000256" key="3">
    <source>
        <dbReference type="ARBA" id="ARBA00006478"/>
    </source>
</evidence>
<dbReference type="SUPFAM" id="SSF48371">
    <property type="entry name" value="ARM repeat"/>
    <property type="match status" value="1"/>
</dbReference>
<keyword evidence="10" id="KW-0067">ATP-binding</keyword>
<dbReference type="InterPro" id="IPR016024">
    <property type="entry name" value="ARM-type_fold"/>
</dbReference>
<dbReference type="InterPro" id="IPR029099">
    <property type="entry name" value="Pribosyltran_N"/>
</dbReference>
<reference evidence="16" key="1">
    <citation type="journal article" date="2020" name="bioRxiv">
        <title>Chromosome-level reference genome of the European wasp spider Argiope bruennichi: a resource for studies on range expansion and evolutionary adaptation.</title>
        <authorList>
            <person name="Sheffer M.M."/>
            <person name="Hoppe A."/>
            <person name="Krehenwinkel H."/>
            <person name="Uhl G."/>
            <person name="Kuss A.W."/>
            <person name="Jensen L."/>
            <person name="Jensen C."/>
            <person name="Gillespie R.G."/>
            <person name="Hoff K.J."/>
            <person name="Prost S."/>
        </authorList>
    </citation>
    <scope>NUCLEOTIDE SEQUENCE</scope>
</reference>
<evidence type="ECO:0000313" key="17">
    <source>
        <dbReference type="Proteomes" id="UP000807504"/>
    </source>
</evidence>
<dbReference type="PANTHER" id="PTHR10210:SF32">
    <property type="entry name" value="RIBOSE-PHOSPHATE PYROPHOSPHOKINASE 2"/>
    <property type="match status" value="1"/>
</dbReference>
<dbReference type="Pfam" id="PF20168">
    <property type="entry name" value="PDS5"/>
    <property type="match status" value="1"/>
</dbReference>
<dbReference type="GO" id="GO:0009156">
    <property type="term" value="P:ribonucleoside monophosphate biosynthetic process"/>
    <property type="evidence" value="ECO:0007669"/>
    <property type="project" value="InterPro"/>
</dbReference>
<keyword evidence="17" id="KW-1185">Reference proteome</keyword>
<dbReference type="GO" id="GO:0006164">
    <property type="term" value="P:purine nucleotide biosynthetic process"/>
    <property type="evidence" value="ECO:0007669"/>
    <property type="project" value="TreeGrafter"/>
</dbReference>
<dbReference type="PANTHER" id="PTHR10210">
    <property type="entry name" value="RIBOSE-PHOSPHATE DIPHOSPHOKINASE FAMILY MEMBER"/>
    <property type="match status" value="1"/>
</dbReference>
<evidence type="ECO:0000256" key="10">
    <source>
        <dbReference type="ARBA" id="ARBA00022840"/>
    </source>
</evidence>
<dbReference type="FunFam" id="3.40.50.2020:FF:000011">
    <property type="entry name" value="Putative ribose-phosphate pyrophosphokinase 1"/>
    <property type="match status" value="1"/>
</dbReference>
<dbReference type="EC" id="2.7.6.1" evidence="4"/>
<dbReference type="SUPFAM" id="SSF53271">
    <property type="entry name" value="PRTase-like"/>
    <property type="match status" value="1"/>
</dbReference>
<dbReference type="PROSITE" id="PS00114">
    <property type="entry name" value="PRPP_SYNTHASE"/>
    <property type="match status" value="1"/>
</dbReference>
<reference evidence="16" key="2">
    <citation type="submission" date="2020-06" db="EMBL/GenBank/DDBJ databases">
        <authorList>
            <person name="Sheffer M."/>
        </authorList>
    </citation>
    <scope>NUCLEOTIDE SEQUENCE</scope>
</reference>
<dbReference type="Gene3D" id="3.40.50.2020">
    <property type="match status" value="2"/>
</dbReference>
<protein>
    <recommendedName>
        <fullName evidence="4">ribose-phosphate diphosphokinase</fullName>
        <ecNumber evidence="4">2.7.6.1</ecNumber>
    </recommendedName>
</protein>
<dbReference type="GO" id="GO:0006015">
    <property type="term" value="P:5-phosphoribose 1-diphosphate biosynthetic process"/>
    <property type="evidence" value="ECO:0007669"/>
    <property type="project" value="TreeGrafter"/>
</dbReference>
<keyword evidence="9" id="KW-0418">Kinase</keyword>
<name>A0A8T0EZ43_ARGBR</name>
<evidence type="ECO:0000259" key="15">
    <source>
        <dbReference type="Pfam" id="PF13793"/>
    </source>
</evidence>
<evidence type="ECO:0000256" key="7">
    <source>
        <dbReference type="ARBA" id="ARBA00022727"/>
    </source>
</evidence>
<keyword evidence="7" id="KW-0545">Nucleotide biosynthesis</keyword>
<dbReference type="CDD" id="cd06223">
    <property type="entry name" value="PRTases_typeI"/>
    <property type="match status" value="1"/>
</dbReference>
<comment type="caution">
    <text evidence="16">The sequence shown here is derived from an EMBL/GenBank/DDBJ whole genome shotgun (WGS) entry which is preliminary data.</text>
</comment>
<dbReference type="GO" id="GO:0000287">
    <property type="term" value="F:magnesium ion binding"/>
    <property type="evidence" value="ECO:0007669"/>
    <property type="project" value="InterPro"/>
</dbReference>
<gene>
    <name evidence="16" type="ORF">HNY73_013238</name>
</gene>
<evidence type="ECO:0000256" key="11">
    <source>
        <dbReference type="ARBA" id="ARBA00022842"/>
    </source>
</evidence>
<dbReference type="EMBL" id="JABXBU010001863">
    <property type="protein sequence ID" value="KAF8783021.1"/>
    <property type="molecule type" value="Genomic_DNA"/>
</dbReference>
<feature type="compositionally biased region" description="Basic and acidic residues" evidence="14">
    <location>
        <begin position="1303"/>
        <end position="1314"/>
    </location>
</feature>
<comment type="function">
    <text evidence="1">Catalyzes the synthesis of phosphoribosylpyrophosphate (PRPP) that is essential for nucleotide synthesis.</text>
</comment>
<evidence type="ECO:0000256" key="14">
    <source>
        <dbReference type="SAM" id="MobiDB-lite"/>
    </source>
</evidence>
<comment type="catalytic activity">
    <reaction evidence="13">
        <text>D-ribose 5-phosphate + ATP = 5-phospho-alpha-D-ribose 1-diphosphate + AMP + H(+)</text>
        <dbReference type="Rhea" id="RHEA:15609"/>
        <dbReference type="ChEBI" id="CHEBI:15378"/>
        <dbReference type="ChEBI" id="CHEBI:30616"/>
        <dbReference type="ChEBI" id="CHEBI:58017"/>
        <dbReference type="ChEBI" id="CHEBI:78346"/>
        <dbReference type="ChEBI" id="CHEBI:456215"/>
        <dbReference type="EC" id="2.7.6.1"/>
    </reaction>
</comment>
<evidence type="ECO:0000256" key="9">
    <source>
        <dbReference type="ARBA" id="ARBA00022777"/>
    </source>
</evidence>
<feature type="region of interest" description="Disordered" evidence="14">
    <location>
        <begin position="1289"/>
        <end position="1320"/>
    </location>
</feature>